<dbReference type="RefSeq" id="WP_166212491.1">
    <property type="nucleotide sequence ID" value="NZ_CP088285.1"/>
</dbReference>
<sequence>MDKPMRCQCGRTRTIVLDRHFRTALVCLTCDEIELAGPARPEQEPQEQVLTAR</sequence>
<dbReference type="AlphaFoldDB" id="A0A973VTS4"/>
<dbReference type="Proteomes" id="UP001432046">
    <property type="component" value="Chromosome"/>
</dbReference>
<evidence type="ECO:0000313" key="1">
    <source>
        <dbReference type="EMBL" id="NVI41613.1"/>
    </source>
</evidence>
<evidence type="ECO:0000313" key="3">
    <source>
        <dbReference type="Proteomes" id="UP001432046"/>
    </source>
</evidence>
<dbReference type="EMBL" id="JAAOLE020000001">
    <property type="protein sequence ID" value="NVI41613.1"/>
    <property type="molecule type" value="Genomic_DNA"/>
</dbReference>
<accession>A0A973VTS4</accession>
<evidence type="ECO:0000313" key="2">
    <source>
        <dbReference type="EMBL" id="WXC79862.1"/>
    </source>
</evidence>
<reference evidence="2" key="3">
    <citation type="submission" date="2024-03" db="EMBL/GenBank/DDBJ databases">
        <authorList>
            <person name="Bromfield E.S.P."/>
            <person name="Cloutier S."/>
        </authorList>
    </citation>
    <scope>NUCLEOTIDE SEQUENCE</scope>
    <source>
        <strain evidence="2">5S5</strain>
    </source>
</reference>
<reference evidence="1" key="1">
    <citation type="submission" date="2020-06" db="EMBL/GenBank/DDBJ databases">
        <title>Whole Genome Sequence of Bradyrhizobium sp. Strain 1S1.</title>
        <authorList>
            <person name="Bromfield E.S.P."/>
            <person name="Cloutier S."/>
        </authorList>
    </citation>
    <scope>NUCLEOTIDE SEQUENCE [LARGE SCALE GENOMIC DNA]</scope>
    <source>
        <strain evidence="1">1S1</strain>
    </source>
</reference>
<name>A0A973VTS4_9BRAD</name>
<dbReference type="EMBL" id="CP147711">
    <property type="protein sequence ID" value="WXC79862.1"/>
    <property type="molecule type" value="Genomic_DNA"/>
</dbReference>
<proteinExistence type="predicted"/>
<keyword evidence="3" id="KW-1185">Reference proteome</keyword>
<gene>
    <name evidence="1" type="ORF">HAP48_000535</name>
    <name evidence="2" type="ORF">WDK88_43165</name>
</gene>
<organism evidence="1">
    <name type="scientific">Bradyrhizobium septentrionale</name>
    <dbReference type="NCBI Taxonomy" id="1404411"/>
    <lineage>
        <taxon>Bacteria</taxon>
        <taxon>Pseudomonadati</taxon>
        <taxon>Pseudomonadota</taxon>
        <taxon>Alphaproteobacteria</taxon>
        <taxon>Hyphomicrobiales</taxon>
        <taxon>Nitrobacteraceae</taxon>
        <taxon>Bradyrhizobium</taxon>
    </lineage>
</organism>
<protein>
    <submittedName>
        <fullName evidence="1">Uncharacterized protein</fullName>
    </submittedName>
</protein>
<reference evidence="2" key="2">
    <citation type="journal article" date="2021" name="Int. J. Syst. Evol. Microbiol.">
        <title>Bradyrhizobium septentrionale sp. nov. (sv. septentrionale) and Bradyrhizobium quebecense sp. nov. (sv. septentrionale) associated with legumes native to Canada possess rearranged symbiosis genes and numerous insertion sequences.</title>
        <authorList>
            <person name="Bromfield E.S.P."/>
            <person name="Cloutier S."/>
        </authorList>
    </citation>
    <scope>NUCLEOTIDE SEQUENCE</scope>
    <source>
        <strain evidence="2">5S5</strain>
    </source>
</reference>